<evidence type="ECO:0000313" key="2">
    <source>
        <dbReference type="EMBL" id="RZH66274.1"/>
    </source>
</evidence>
<dbReference type="Gene3D" id="1.10.3480.10">
    <property type="entry name" value="TorD-like"/>
    <property type="match status" value="1"/>
</dbReference>
<dbReference type="OrthoDB" id="320758at2157"/>
<dbReference type="PANTHER" id="PTHR34227">
    <property type="entry name" value="CHAPERONE PROTEIN YCDY"/>
    <property type="match status" value="1"/>
</dbReference>
<organism evidence="2 3">
    <name type="scientific">Natrinema altunense</name>
    <dbReference type="NCBI Taxonomy" id="222984"/>
    <lineage>
        <taxon>Archaea</taxon>
        <taxon>Methanobacteriati</taxon>
        <taxon>Methanobacteriota</taxon>
        <taxon>Stenosarchaea group</taxon>
        <taxon>Halobacteria</taxon>
        <taxon>Halobacteriales</taxon>
        <taxon>Natrialbaceae</taxon>
        <taxon>Natrinema</taxon>
    </lineage>
</organism>
<dbReference type="STRING" id="222984.GCA_000731985_02802"/>
<dbReference type="AlphaFoldDB" id="A0A482XWG5"/>
<dbReference type="InterPro" id="IPR050289">
    <property type="entry name" value="TorD/DmsD_chaperones"/>
</dbReference>
<gene>
    <name evidence="2" type="ORF">ELS17_18105</name>
</gene>
<dbReference type="Pfam" id="PF02613">
    <property type="entry name" value="Nitrate_red_del"/>
    <property type="match status" value="1"/>
</dbReference>
<dbReference type="EMBL" id="SHMR01000011">
    <property type="protein sequence ID" value="RZH66274.1"/>
    <property type="molecule type" value="Genomic_DNA"/>
</dbReference>
<comment type="caution">
    <text evidence="2">The sequence shown here is derived from an EMBL/GenBank/DDBJ whole genome shotgun (WGS) entry which is preliminary data.</text>
</comment>
<dbReference type="Proteomes" id="UP000292704">
    <property type="component" value="Unassembled WGS sequence"/>
</dbReference>
<proteinExistence type="predicted"/>
<dbReference type="InterPro" id="IPR020945">
    <property type="entry name" value="DMSO/NO3_reduct_chaperone"/>
</dbReference>
<evidence type="ECO:0000256" key="1">
    <source>
        <dbReference type="ARBA" id="ARBA00023186"/>
    </source>
</evidence>
<dbReference type="SUPFAM" id="SSF89155">
    <property type="entry name" value="TorD-like"/>
    <property type="match status" value="1"/>
</dbReference>
<reference evidence="2 3" key="1">
    <citation type="submission" date="2019-02" db="EMBL/GenBank/DDBJ databases">
        <title>Genome analysis provides insights into bioremediation potentialities and Haloocin production by Natrinema altunense strain 4.1R isolated from Chott Douz in Tunisian desert.</title>
        <authorList>
            <person name="Najjari A."/>
            <person name="Youssef N."/>
            <person name="Ben Dhia O."/>
            <person name="Ferjani R."/>
            <person name="El Hidri D."/>
            <person name="Ouzari H.I."/>
            <person name="Cherif A."/>
        </authorList>
    </citation>
    <scope>NUCLEOTIDE SEQUENCE [LARGE SCALE GENOMIC DNA]</scope>
    <source>
        <strain evidence="2 3">4.1R</strain>
    </source>
</reference>
<evidence type="ECO:0000313" key="3">
    <source>
        <dbReference type="Proteomes" id="UP000292704"/>
    </source>
</evidence>
<dbReference type="InterPro" id="IPR036411">
    <property type="entry name" value="TorD-like_sf"/>
</dbReference>
<protein>
    <submittedName>
        <fullName evidence="2">Cytoplasmic chaperone TorD family protein</fullName>
    </submittedName>
</protein>
<dbReference type="PANTHER" id="PTHR34227:SF1">
    <property type="entry name" value="DIMETHYL SULFOXIDE REDUCTASE CHAPERONE-RELATED"/>
    <property type="match status" value="1"/>
</dbReference>
<keyword evidence="1" id="KW-0143">Chaperone</keyword>
<name>A0A482XWG5_9EURY</name>
<accession>A0A482XWG5</accession>
<sequence>MRNSVLEGDDRGRLAGGYSVLARCWRQPTADLLAAVSDGTFERIEPEVAETSVEDLRVEYARLFVGPAEPVCPPYESLYRDGDDAVLGPSTRAVVTWYRSYGLGLEPEWPDLPDHIATELEFAAYLLEREDPETCERFLDEHPRLWIEEFLDDVERETREPYYRALATMTAAAIDG</sequence>
<dbReference type="RefSeq" id="WP_007107726.1">
    <property type="nucleotide sequence ID" value="NZ_JNCS01000007.1"/>
</dbReference>